<gene>
    <name evidence="3" type="primary">Shtn1_0</name>
    <name evidence="3" type="ORF">ANSSEM_R15954</name>
</gene>
<evidence type="ECO:0000313" key="4">
    <source>
        <dbReference type="Proteomes" id="UP000567872"/>
    </source>
</evidence>
<feature type="non-terminal residue" evidence="3">
    <location>
        <position position="122"/>
    </location>
</feature>
<organism evidence="3 4">
    <name type="scientific">Anseranas semipalmata</name>
    <name type="common">Magpie goose</name>
    <name type="synonym">Anas semipalmata</name>
    <dbReference type="NCBI Taxonomy" id="8851"/>
    <lineage>
        <taxon>Eukaryota</taxon>
        <taxon>Metazoa</taxon>
        <taxon>Chordata</taxon>
        <taxon>Craniata</taxon>
        <taxon>Vertebrata</taxon>
        <taxon>Euteleostomi</taxon>
        <taxon>Archelosauria</taxon>
        <taxon>Archosauria</taxon>
        <taxon>Dinosauria</taxon>
        <taxon>Saurischia</taxon>
        <taxon>Theropoda</taxon>
        <taxon>Coelurosauria</taxon>
        <taxon>Aves</taxon>
        <taxon>Neognathae</taxon>
        <taxon>Galloanserae</taxon>
        <taxon>Anseriformes</taxon>
        <taxon>Anseranatidae</taxon>
        <taxon>Anseranas</taxon>
    </lineage>
</organism>
<keyword evidence="4" id="KW-1185">Reference proteome</keyword>
<feature type="coiled-coil region" evidence="1">
    <location>
        <begin position="9"/>
        <end position="36"/>
    </location>
</feature>
<feature type="region of interest" description="Disordered" evidence="2">
    <location>
        <begin position="69"/>
        <end position="122"/>
    </location>
</feature>
<dbReference type="AlphaFoldDB" id="A0A7K9UPH6"/>
<accession>A0A7K9UPH6</accession>
<dbReference type="EMBL" id="VXAA01000936">
    <property type="protein sequence ID" value="NXI62767.1"/>
    <property type="molecule type" value="Genomic_DNA"/>
</dbReference>
<name>A0A7K9UPH6_ANSSE</name>
<evidence type="ECO:0000256" key="1">
    <source>
        <dbReference type="SAM" id="Coils"/>
    </source>
</evidence>
<dbReference type="GO" id="GO:2001224">
    <property type="term" value="P:positive regulation of neuron migration"/>
    <property type="evidence" value="ECO:0007669"/>
    <property type="project" value="TreeGrafter"/>
</dbReference>
<protein>
    <submittedName>
        <fullName evidence="3">SHOT1 protein</fullName>
    </submittedName>
</protein>
<dbReference type="InterPro" id="IPR024849">
    <property type="entry name" value="Shootin-1"/>
</dbReference>
<feature type="non-terminal residue" evidence="3">
    <location>
        <position position="1"/>
    </location>
</feature>
<dbReference type="OrthoDB" id="6111338at2759"/>
<dbReference type="GO" id="GO:0048812">
    <property type="term" value="P:neuron projection morphogenesis"/>
    <property type="evidence" value="ECO:0007669"/>
    <property type="project" value="TreeGrafter"/>
</dbReference>
<dbReference type="PANTHER" id="PTHR46606:SF1">
    <property type="entry name" value="SHOOTIN-1"/>
    <property type="match status" value="1"/>
</dbReference>
<dbReference type="GO" id="GO:0044295">
    <property type="term" value="C:axonal growth cone"/>
    <property type="evidence" value="ECO:0007669"/>
    <property type="project" value="TreeGrafter"/>
</dbReference>
<keyword evidence="1" id="KW-0175">Coiled coil</keyword>
<dbReference type="PANTHER" id="PTHR46606">
    <property type="entry name" value="SHOOTIN-1"/>
    <property type="match status" value="1"/>
</dbReference>
<sequence>RPQTLAEEVDEARARLNDFEQASQVLLAELSALEAEFEIEKTCRQQAEVYAAQVQKENTKLKRLSLALPPVVGAGDPPEEGDAGPDPAQHQGQQLKGELGSSGPAGITLPPRVNFVPAAALT</sequence>
<evidence type="ECO:0000256" key="2">
    <source>
        <dbReference type="SAM" id="MobiDB-lite"/>
    </source>
</evidence>
<comment type="caution">
    <text evidence="3">The sequence shown here is derived from an EMBL/GenBank/DDBJ whole genome shotgun (WGS) entry which is preliminary data.</text>
</comment>
<dbReference type="GO" id="GO:0031252">
    <property type="term" value="C:cell leading edge"/>
    <property type="evidence" value="ECO:0007669"/>
    <property type="project" value="TreeGrafter"/>
</dbReference>
<reference evidence="3 4" key="1">
    <citation type="submission" date="2019-09" db="EMBL/GenBank/DDBJ databases">
        <title>Bird 10,000 Genomes (B10K) Project - Family phase.</title>
        <authorList>
            <person name="Zhang G."/>
        </authorList>
    </citation>
    <scope>NUCLEOTIDE SEQUENCE [LARGE SCALE GENOMIC DNA]</scope>
    <source>
        <strain evidence="3">B10K-DU-001-57</strain>
        <tissue evidence="3">Muscle</tissue>
    </source>
</reference>
<dbReference type="Proteomes" id="UP000567872">
    <property type="component" value="Unassembled WGS sequence"/>
</dbReference>
<proteinExistence type="predicted"/>
<evidence type="ECO:0000313" key="3">
    <source>
        <dbReference type="EMBL" id="NXI62767.1"/>
    </source>
</evidence>
<dbReference type="GO" id="GO:0005737">
    <property type="term" value="C:cytoplasm"/>
    <property type="evidence" value="ECO:0007669"/>
    <property type="project" value="TreeGrafter"/>
</dbReference>